<dbReference type="Pfam" id="PF00933">
    <property type="entry name" value="Glyco_hydro_3"/>
    <property type="match status" value="1"/>
</dbReference>
<evidence type="ECO:0000256" key="2">
    <source>
        <dbReference type="ARBA" id="ARBA00022801"/>
    </source>
</evidence>
<sequence>MTAANTRLDEAEIHRLALGCILASWTGPVPPARIEHLLADGLGGVVLFENNITGDDAATRALTDRLRTAAGRPIVIAADEEGGDVVRLPWTEGSGPGQAALGHLDDIETTEQVYASLGERLARCGLTADLGPVADVNTNPDNPVVGLRSFGSDSALVARHVEAAVRGLQRAGVAAVVKHFPGHGNTGMDSHHDLPVIDSDLDHLDRHELPPFRAGIEAGTRAVMTGHLFVPSVDPDRFATISPALARTLLRERLGFTGTVVSDAMEMGPLAGGLGIVEGTVQALIAGTDAIELGFDEHVEVLAALPGAVYAAVADGRLDLERLRDAAARTAALAVVVPDGTGAGDHPLAASAATRSLELHGDVATEGKLLVVECHSPNSIPTGDLDWSLAEPLRARGAEVTLLRVTDDATAAAAVDELRTSGLFAVVVTRDPQWYPWQREVLRAAAARTRVVTVDTGWPSPAHPPASIRTRGIGRGLLAAAADLLAGSPAA</sequence>
<dbReference type="EMBL" id="FNUC01000003">
    <property type="protein sequence ID" value="SEE89495.1"/>
    <property type="molecule type" value="Genomic_DNA"/>
</dbReference>
<accession>A0A1H5MJC1</accession>
<feature type="domain" description="Glycoside hydrolase family 3 N-terminal" evidence="4">
    <location>
        <begin position="35"/>
        <end position="331"/>
    </location>
</feature>
<evidence type="ECO:0000256" key="3">
    <source>
        <dbReference type="ARBA" id="ARBA00023295"/>
    </source>
</evidence>
<evidence type="ECO:0000313" key="5">
    <source>
        <dbReference type="EMBL" id="SEE89495.1"/>
    </source>
</evidence>
<dbReference type="AlphaFoldDB" id="A0A1H5MJC1"/>
<evidence type="ECO:0000256" key="1">
    <source>
        <dbReference type="ARBA" id="ARBA00005336"/>
    </source>
</evidence>
<dbReference type="OrthoDB" id="9805821at2"/>
<gene>
    <name evidence="5" type="ORF">SAMN04488561_3221</name>
</gene>
<comment type="similarity">
    <text evidence="1">Belongs to the glycosyl hydrolase 3 family.</text>
</comment>
<dbReference type="GO" id="GO:0005975">
    <property type="term" value="P:carbohydrate metabolic process"/>
    <property type="evidence" value="ECO:0007669"/>
    <property type="project" value="InterPro"/>
</dbReference>
<keyword evidence="6" id="KW-1185">Reference proteome</keyword>
<dbReference type="PANTHER" id="PTHR30480:SF16">
    <property type="entry name" value="GLYCOSIDE HYDROLASE FAMILY 3 DOMAIN PROTEIN"/>
    <property type="match status" value="1"/>
</dbReference>
<keyword evidence="3" id="KW-0326">Glycosidase</keyword>
<proteinExistence type="inferred from homology"/>
<dbReference type="RefSeq" id="WP_069111718.1">
    <property type="nucleotide sequence ID" value="NZ_FNUC01000003.1"/>
</dbReference>
<dbReference type="InterPro" id="IPR036962">
    <property type="entry name" value="Glyco_hydro_3_N_sf"/>
</dbReference>
<name>A0A1H5MJC1_9ACTN</name>
<dbReference type="Gene3D" id="3.20.20.300">
    <property type="entry name" value="Glycoside hydrolase, family 3, N-terminal domain"/>
    <property type="match status" value="1"/>
</dbReference>
<dbReference type="PANTHER" id="PTHR30480">
    <property type="entry name" value="BETA-HEXOSAMINIDASE-RELATED"/>
    <property type="match status" value="1"/>
</dbReference>
<dbReference type="InterPro" id="IPR001764">
    <property type="entry name" value="Glyco_hydro_3_N"/>
</dbReference>
<protein>
    <submittedName>
        <fullName evidence="5">Beta-N-acetylhexosaminidase</fullName>
    </submittedName>
</protein>
<dbReference type="InterPro" id="IPR050226">
    <property type="entry name" value="NagZ_Beta-hexosaminidase"/>
</dbReference>
<dbReference type="GO" id="GO:0004553">
    <property type="term" value="F:hydrolase activity, hydrolyzing O-glycosyl compounds"/>
    <property type="evidence" value="ECO:0007669"/>
    <property type="project" value="InterPro"/>
</dbReference>
<evidence type="ECO:0000259" key="4">
    <source>
        <dbReference type="Pfam" id="PF00933"/>
    </source>
</evidence>
<evidence type="ECO:0000313" key="6">
    <source>
        <dbReference type="Proteomes" id="UP000181980"/>
    </source>
</evidence>
<dbReference type="GO" id="GO:0009254">
    <property type="term" value="P:peptidoglycan turnover"/>
    <property type="evidence" value="ECO:0007669"/>
    <property type="project" value="TreeGrafter"/>
</dbReference>
<reference evidence="6" key="1">
    <citation type="submission" date="2016-10" db="EMBL/GenBank/DDBJ databases">
        <authorList>
            <person name="Varghese N."/>
            <person name="Submissions S."/>
        </authorList>
    </citation>
    <scope>NUCLEOTIDE SEQUENCE [LARGE SCALE GENOMIC DNA]</scope>
    <source>
        <strain evidence="6">DSM 45237</strain>
    </source>
</reference>
<dbReference type="STRING" id="561176.SAMN04488561_3221"/>
<keyword evidence="2" id="KW-0378">Hydrolase</keyword>
<dbReference type="InterPro" id="IPR017853">
    <property type="entry name" value="GH"/>
</dbReference>
<dbReference type="SUPFAM" id="SSF51445">
    <property type="entry name" value="(Trans)glycosidases"/>
    <property type="match status" value="1"/>
</dbReference>
<dbReference type="Proteomes" id="UP000181980">
    <property type="component" value="Unassembled WGS sequence"/>
</dbReference>
<organism evidence="5 6">
    <name type="scientific">Jiangella alba</name>
    <dbReference type="NCBI Taxonomy" id="561176"/>
    <lineage>
        <taxon>Bacteria</taxon>
        <taxon>Bacillati</taxon>
        <taxon>Actinomycetota</taxon>
        <taxon>Actinomycetes</taxon>
        <taxon>Jiangellales</taxon>
        <taxon>Jiangellaceae</taxon>
        <taxon>Jiangella</taxon>
    </lineage>
</organism>